<dbReference type="Gene3D" id="1.20.1250.20">
    <property type="entry name" value="MFS general substrate transporter like domains"/>
    <property type="match status" value="3"/>
</dbReference>
<feature type="transmembrane region" description="Helical" evidence="6">
    <location>
        <begin position="141"/>
        <end position="162"/>
    </location>
</feature>
<dbReference type="GO" id="GO:0022857">
    <property type="term" value="F:transmembrane transporter activity"/>
    <property type="evidence" value="ECO:0007669"/>
    <property type="project" value="InterPro"/>
</dbReference>
<dbReference type="Proteomes" id="UP000838763">
    <property type="component" value="Unassembled WGS sequence"/>
</dbReference>
<feature type="region of interest" description="Disordered" evidence="5">
    <location>
        <begin position="1"/>
        <end position="78"/>
    </location>
</feature>
<feature type="transmembrane region" description="Helical" evidence="6">
    <location>
        <begin position="115"/>
        <end position="135"/>
    </location>
</feature>
<feature type="transmembrane region" description="Helical" evidence="6">
    <location>
        <begin position="523"/>
        <end position="546"/>
    </location>
</feature>
<dbReference type="PANTHER" id="PTHR23501:SF43">
    <property type="entry name" value="MULTIDRUG TRANSPORTER, PUTATIVE (AFU_ORTHOLOGUE AFUA_6G03040)-RELATED"/>
    <property type="match status" value="1"/>
</dbReference>
<protein>
    <recommendedName>
        <fullName evidence="9">Major facilitator superfamily (MFS) profile domain-containing protein</fullName>
    </recommendedName>
</protein>
<evidence type="ECO:0000313" key="8">
    <source>
        <dbReference type="Proteomes" id="UP000838763"/>
    </source>
</evidence>
<feature type="transmembrane region" description="Helical" evidence="6">
    <location>
        <begin position="645"/>
        <end position="669"/>
    </location>
</feature>
<dbReference type="InterPro" id="IPR011701">
    <property type="entry name" value="MFS"/>
</dbReference>
<accession>A0A9P1HBJ7</accession>
<dbReference type="OrthoDB" id="6499973at2759"/>
<dbReference type="Pfam" id="PF07690">
    <property type="entry name" value="MFS_1"/>
    <property type="match status" value="1"/>
</dbReference>
<evidence type="ECO:0000256" key="5">
    <source>
        <dbReference type="SAM" id="MobiDB-lite"/>
    </source>
</evidence>
<reference evidence="7" key="1">
    <citation type="submission" date="2022-11" db="EMBL/GenBank/DDBJ databases">
        <authorList>
            <person name="Scott C."/>
            <person name="Bruce N."/>
        </authorList>
    </citation>
    <scope>NUCLEOTIDE SEQUENCE</scope>
</reference>
<feature type="compositionally biased region" description="Basic and acidic residues" evidence="5">
    <location>
        <begin position="9"/>
        <end position="20"/>
    </location>
</feature>
<evidence type="ECO:0008006" key="9">
    <source>
        <dbReference type="Google" id="ProtNLM"/>
    </source>
</evidence>
<feature type="region of interest" description="Disordered" evidence="5">
    <location>
        <begin position="375"/>
        <end position="408"/>
    </location>
</feature>
<feature type="transmembrane region" description="Helical" evidence="6">
    <location>
        <begin position="612"/>
        <end position="633"/>
    </location>
</feature>
<evidence type="ECO:0000256" key="1">
    <source>
        <dbReference type="ARBA" id="ARBA00004141"/>
    </source>
</evidence>
<feature type="transmembrane region" description="Helical" evidence="6">
    <location>
        <begin position="319"/>
        <end position="342"/>
    </location>
</feature>
<comment type="subcellular location">
    <subcellularLocation>
        <location evidence="1">Membrane</location>
        <topology evidence="1">Multi-pass membrane protein</topology>
    </subcellularLocation>
</comment>
<feature type="transmembrane region" description="Helical" evidence="6">
    <location>
        <begin position="567"/>
        <end position="586"/>
    </location>
</feature>
<sequence length="753" mass="80224">MSTTTLATKTDDTHTERSTKNESYAPSHTETVPAEKDDPISSTESSPRASIKDDAVLEASASRISRPPTAAADRSGGGRRGLGSFLSWVGSIATSLGAAMALITAKLNTRLSSRYTCLIGVTFLGLGEILASFTVHNVGGLFVTAGVLFGIGNGLLFMTVSVAPAQWFSKKRGLANGIVFAAGGLGGAVTSLVINSLVGAVGPAWTFRILGCAIVATCFPAAWLVQERRQPTRKPLDWGIFHNTNFRLLFAAGAIGSFALLVPPFFIPLYSRSLGMDPRTGAFLVAGFNFASAAGRIISGWVSDRFVGNVFGSDRVSSAMGFIVTGWVGGFTMGAPIAGYMLDAFGGREAADVAPFRPAIFWAGRHMASDVPAVQSEVEAPAENPPAEGKAADASPSEIGAGVEKHNPRARRLDSGRLCLSLLLSALETTISMIMLGLLIFLIFSILCGISTNIIELIVFRAFQGLGASGIYSCVSVSIPQIVPPQKGLEKIDFLGGFLLLAASMLIVFAFEEAGTQYPWKSPAIIATLVLSAACWVLFVPWEIWVDRPGFAQEPIFPMRLLKDRRIAGMMLNAFFTGFPFMAAIVNLRSDFKPSMEAHLGMSAALVSKCKIPLYVLVFGASMQLVGMGLASMPSTASLELNRRVGIGALTQIRVLGGTVSLAICATILNNFTKDRLQDVLTEAEVQAISQSFSSIADLPLQSQVEVRSAFAEGYTRQLQVMIAFSALVFLSALLTWEKPKKMMEDVEKYLAS</sequence>
<feature type="transmembrane region" description="Helical" evidence="6">
    <location>
        <begin position="418"/>
        <end position="446"/>
    </location>
</feature>
<keyword evidence="8" id="KW-1185">Reference proteome</keyword>
<dbReference type="EMBL" id="CALLCH030000020">
    <property type="protein sequence ID" value="CAI4219618.1"/>
    <property type="molecule type" value="Genomic_DNA"/>
</dbReference>
<feature type="compositionally biased region" description="Low complexity" evidence="5">
    <location>
        <begin position="379"/>
        <end position="389"/>
    </location>
</feature>
<proteinExistence type="predicted"/>
<feature type="transmembrane region" description="Helical" evidence="6">
    <location>
        <begin position="204"/>
        <end position="225"/>
    </location>
</feature>
<dbReference type="GO" id="GO:0005886">
    <property type="term" value="C:plasma membrane"/>
    <property type="evidence" value="ECO:0007669"/>
    <property type="project" value="TreeGrafter"/>
</dbReference>
<organism evidence="7 8">
    <name type="scientific">Parascedosporium putredinis</name>
    <dbReference type="NCBI Taxonomy" id="1442378"/>
    <lineage>
        <taxon>Eukaryota</taxon>
        <taxon>Fungi</taxon>
        <taxon>Dikarya</taxon>
        <taxon>Ascomycota</taxon>
        <taxon>Pezizomycotina</taxon>
        <taxon>Sordariomycetes</taxon>
        <taxon>Hypocreomycetidae</taxon>
        <taxon>Microascales</taxon>
        <taxon>Microascaceae</taxon>
        <taxon>Parascedosporium</taxon>
    </lineage>
</organism>
<feature type="transmembrane region" description="Helical" evidence="6">
    <location>
        <begin position="174"/>
        <end position="198"/>
    </location>
</feature>
<dbReference type="AlphaFoldDB" id="A0A9P1HBJ7"/>
<evidence type="ECO:0000256" key="4">
    <source>
        <dbReference type="ARBA" id="ARBA00023136"/>
    </source>
</evidence>
<gene>
    <name evidence="7" type="ORF">PPNO1_LOCUS9171</name>
</gene>
<evidence type="ECO:0000313" key="7">
    <source>
        <dbReference type="EMBL" id="CAI4219618.1"/>
    </source>
</evidence>
<keyword evidence="3 6" id="KW-1133">Transmembrane helix</keyword>
<dbReference type="SUPFAM" id="SSF103473">
    <property type="entry name" value="MFS general substrate transporter"/>
    <property type="match status" value="2"/>
</dbReference>
<feature type="transmembrane region" description="Helical" evidence="6">
    <location>
        <begin position="246"/>
        <end position="267"/>
    </location>
</feature>
<feature type="transmembrane region" description="Helical" evidence="6">
    <location>
        <begin position="85"/>
        <end position="103"/>
    </location>
</feature>
<comment type="caution">
    <text evidence="7">The sequence shown here is derived from an EMBL/GenBank/DDBJ whole genome shotgun (WGS) entry which is preliminary data.</text>
</comment>
<dbReference type="PANTHER" id="PTHR23501">
    <property type="entry name" value="MAJOR FACILITATOR SUPERFAMILY"/>
    <property type="match status" value="1"/>
</dbReference>
<evidence type="ECO:0000256" key="3">
    <source>
        <dbReference type="ARBA" id="ARBA00022989"/>
    </source>
</evidence>
<dbReference type="InterPro" id="IPR036259">
    <property type="entry name" value="MFS_trans_sf"/>
</dbReference>
<evidence type="ECO:0000256" key="6">
    <source>
        <dbReference type="SAM" id="Phobius"/>
    </source>
</evidence>
<name>A0A9P1HBJ7_9PEZI</name>
<keyword evidence="4 6" id="KW-0472">Membrane</keyword>
<feature type="transmembrane region" description="Helical" evidence="6">
    <location>
        <begin position="492"/>
        <end position="511"/>
    </location>
</feature>
<feature type="transmembrane region" description="Helical" evidence="6">
    <location>
        <begin position="719"/>
        <end position="737"/>
    </location>
</feature>
<evidence type="ECO:0000256" key="2">
    <source>
        <dbReference type="ARBA" id="ARBA00022692"/>
    </source>
</evidence>
<feature type="transmembrane region" description="Helical" evidence="6">
    <location>
        <begin position="458"/>
        <end position="480"/>
    </location>
</feature>
<feature type="compositionally biased region" description="Polar residues" evidence="5">
    <location>
        <begin position="21"/>
        <end position="30"/>
    </location>
</feature>
<keyword evidence="2 6" id="KW-0812">Transmembrane</keyword>